<evidence type="ECO:0000256" key="1">
    <source>
        <dbReference type="SAM" id="Phobius"/>
    </source>
</evidence>
<accession>A0A4S3TQQ4</accession>
<dbReference type="EMBL" id="RBZW01000014">
    <property type="protein sequence ID" value="THE65960.1"/>
    <property type="molecule type" value="Genomic_DNA"/>
</dbReference>
<proteinExistence type="predicted"/>
<dbReference type="Proteomes" id="UP000318864">
    <property type="component" value="Unassembled WGS sequence"/>
</dbReference>
<feature type="transmembrane region" description="Helical" evidence="1">
    <location>
        <begin position="86"/>
        <end position="109"/>
    </location>
</feature>
<reference evidence="2 3" key="1">
    <citation type="submission" date="2018-10" db="EMBL/GenBank/DDBJ databases">
        <title>Natronolimnobius sp. XQ-INN 246 isolated from Inner Mongolia Autonomous Region of China.</title>
        <authorList>
            <person name="Xue Q."/>
        </authorList>
    </citation>
    <scope>NUCLEOTIDE SEQUENCE [LARGE SCALE GENOMIC DNA]</scope>
    <source>
        <strain evidence="2 3">XQ-INN 246</strain>
    </source>
</reference>
<dbReference type="RefSeq" id="WP_141463691.1">
    <property type="nucleotide sequence ID" value="NZ_RBZW01000014.1"/>
</dbReference>
<evidence type="ECO:0000313" key="2">
    <source>
        <dbReference type="EMBL" id="THE65960.1"/>
    </source>
</evidence>
<keyword evidence="2" id="KW-0378">Hydrolase</keyword>
<feature type="transmembrane region" description="Helical" evidence="1">
    <location>
        <begin position="61"/>
        <end position="80"/>
    </location>
</feature>
<comment type="caution">
    <text evidence="2">The sequence shown here is derived from an EMBL/GenBank/DDBJ whole genome shotgun (WGS) entry which is preliminary data.</text>
</comment>
<sequence length="163" mass="16460">MYQLGHYGAALLVYAPLGGVVAVLGAEWLAVVGGVVCVSLSTLPDIDHRLPGISHRGATHTVGFALLVGAAVASAAAILIDAAPLALEGFVIAFAFLVGVLAIGSHLLADALTPMGIRPFWPVRGSHYSLEVTRAANPIANYVLLALGVASCVAVGAAVTTVL</sequence>
<organism evidence="2 3">
    <name type="scientific">Salinadaptatus halalkaliphilus</name>
    <dbReference type="NCBI Taxonomy" id="2419781"/>
    <lineage>
        <taxon>Archaea</taxon>
        <taxon>Methanobacteriati</taxon>
        <taxon>Methanobacteriota</taxon>
        <taxon>Stenosarchaea group</taxon>
        <taxon>Halobacteria</taxon>
        <taxon>Halobacteriales</taxon>
        <taxon>Natrialbaceae</taxon>
        <taxon>Salinadaptatus</taxon>
    </lineage>
</organism>
<dbReference type="GO" id="GO:0016787">
    <property type="term" value="F:hydrolase activity"/>
    <property type="evidence" value="ECO:0007669"/>
    <property type="project" value="UniProtKB-KW"/>
</dbReference>
<gene>
    <name evidence="2" type="ORF">D8Y22_05145</name>
</gene>
<dbReference type="Pfam" id="PF04307">
    <property type="entry name" value="YdjM"/>
    <property type="match status" value="1"/>
</dbReference>
<keyword evidence="3" id="KW-1185">Reference proteome</keyword>
<dbReference type="AlphaFoldDB" id="A0A4S3TQQ4"/>
<protein>
    <submittedName>
        <fullName evidence="2">Metal-dependent hydrolase</fullName>
    </submittedName>
</protein>
<evidence type="ECO:0000313" key="3">
    <source>
        <dbReference type="Proteomes" id="UP000318864"/>
    </source>
</evidence>
<keyword evidence="1" id="KW-0812">Transmembrane</keyword>
<keyword evidence="1" id="KW-0472">Membrane</keyword>
<name>A0A4S3TQQ4_9EURY</name>
<feature type="transmembrane region" description="Helical" evidence="1">
    <location>
        <begin position="12"/>
        <end position="40"/>
    </location>
</feature>
<keyword evidence="1" id="KW-1133">Transmembrane helix</keyword>
<dbReference type="OrthoDB" id="118042at2157"/>
<dbReference type="InterPro" id="IPR007404">
    <property type="entry name" value="YdjM-like"/>
</dbReference>
<feature type="transmembrane region" description="Helical" evidence="1">
    <location>
        <begin position="139"/>
        <end position="159"/>
    </location>
</feature>